<evidence type="ECO:0008006" key="6">
    <source>
        <dbReference type="Google" id="ProtNLM"/>
    </source>
</evidence>
<accession>I0HH06</accession>
<keyword evidence="2" id="KW-1133">Transmembrane helix</keyword>
<evidence type="ECO:0000313" key="5">
    <source>
        <dbReference type="Proteomes" id="UP000007882"/>
    </source>
</evidence>
<keyword evidence="5" id="KW-1185">Reference proteome</keyword>
<evidence type="ECO:0000313" key="4">
    <source>
        <dbReference type="EMBL" id="BAL92293.1"/>
    </source>
</evidence>
<feature type="chain" id="PRO_5003628104" description="Gram-positive cocci surface proteins LPxTG domain-containing protein" evidence="3">
    <location>
        <begin position="35"/>
        <end position="337"/>
    </location>
</feature>
<feature type="transmembrane region" description="Helical" evidence="2">
    <location>
        <begin position="306"/>
        <end position="328"/>
    </location>
</feature>
<dbReference type="STRING" id="512565.AMIS_70730"/>
<dbReference type="RefSeq" id="WP_014447178.1">
    <property type="nucleotide sequence ID" value="NC_017093.1"/>
</dbReference>
<evidence type="ECO:0000256" key="2">
    <source>
        <dbReference type="SAM" id="Phobius"/>
    </source>
</evidence>
<protein>
    <recommendedName>
        <fullName evidence="6">Gram-positive cocci surface proteins LPxTG domain-containing protein</fullName>
    </recommendedName>
</protein>
<evidence type="ECO:0000256" key="3">
    <source>
        <dbReference type="SAM" id="SignalP"/>
    </source>
</evidence>
<name>I0HH06_ACTM4</name>
<feature type="compositionally biased region" description="Low complexity" evidence="1">
    <location>
        <begin position="162"/>
        <end position="189"/>
    </location>
</feature>
<feature type="compositionally biased region" description="Acidic residues" evidence="1">
    <location>
        <begin position="190"/>
        <end position="201"/>
    </location>
</feature>
<dbReference type="EMBL" id="AP012319">
    <property type="protein sequence ID" value="BAL92293.1"/>
    <property type="molecule type" value="Genomic_DNA"/>
</dbReference>
<feature type="region of interest" description="Disordered" evidence="1">
    <location>
        <begin position="143"/>
        <end position="203"/>
    </location>
</feature>
<dbReference type="eggNOG" id="COG3266">
    <property type="taxonomic scope" value="Bacteria"/>
</dbReference>
<keyword evidence="3" id="KW-0732">Signal</keyword>
<dbReference type="HOGENOM" id="CLU_725248_0_0_11"/>
<sequence length="337" mass="34742">MNLPQSPLRRFGSLAAGTVLGLAGVAVVASPAFAHHSEVTGEYCKTASGDLNVTWNLDAVGQHVGEPRPYRLVTWKPSPAGTVTNIAATEDENKFPYTAGTVVTGKQTITGAEPGTVPTVEYKAKFDNGHGDIDVRTAKAVDKGACAPTEQPPAEEEPPPAEGEQPPASQSPSASPSASQSPSASPSASEEPEIPTEDIPVDADIKEIFEVTCDTMTIGLDNPADSLPINLHYKTSKGEERDLTINPGEAKSEKFSASEGFTVDLTISISAEGETFSETVTVPWEKPAGEDCDGGTGGGLPVTGAAAGGIAGGAAALLAVGAVLFMLARRRKVKFTA</sequence>
<dbReference type="AlphaFoldDB" id="I0HH06"/>
<gene>
    <name evidence="4" type="ordered locus">AMIS_70730</name>
</gene>
<keyword evidence="2" id="KW-0472">Membrane</keyword>
<organism evidence="4 5">
    <name type="scientific">Actinoplanes missouriensis (strain ATCC 14538 / DSM 43046 / CBS 188.64 / JCM 3121 / NBRC 102363 / NCIMB 12654 / NRRL B-3342 / UNCC 431)</name>
    <dbReference type="NCBI Taxonomy" id="512565"/>
    <lineage>
        <taxon>Bacteria</taxon>
        <taxon>Bacillati</taxon>
        <taxon>Actinomycetota</taxon>
        <taxon>Actinomycetes</taxon>
        <taxon>Micromonosporales</taxon>
        <taxon>Micromonosporaceae</taxon>
        <taxon>Actinoplanes</taxon>
    </lineage>
</organism>
<reference evidence="4 5" key="1">
    <citation type="submission" date="2012-02" db="EMBL/GenBank/DDBJ databases">
        <title>Complete genome sequence of Actinoplanes missouriensis 431 (= NBRC 102363).</title>
        <authorList>
            <person name="Ohnishi Y."/>
            <person name="Ishikawa J."/>
            <person name="Sekine M."/>
            <person name="Hosoyama A."/>
            <person name="Harada T."/>
            <person name="Narita H."/>
            <person name="Hata T."/>
            <person name="Konno Y."/>
            <person name="Tutikane K."/>
            <person name="Fujita N."/>
            <person name="Horinouchi S."/>
            <person name="Hayakawa M."/>
        </authorList>
    </citation>
    <scope>NUCLEOTIDE SEQUENCE [LARGE SCALE GENOMIC DNA]</scope>
    <source>
        <strain evidence="5">ATCC 14538 / DSM 43046 / CBS 188.64 / JCM 3121 / NBRC 102363 / NCIMB 12654 / NRRL B-3342 / UNCC 431</strain>
    </source>
</reference>
<dbReference type="KEGG" id="ams:AMIS_70730"/>
<evidence type="ECO:0000256" key="1">
    <source>
        <dbReference type="SAM" id="MobiDB-lite"/>
    </source>
</evidence>
<feature type="signal peptide" evidence="3">
    <location>
        <begin position="1"/>
        <end position="34"/>
    </location>
</feature>
<dbReference type="PATRIC" id="fig|512565.3.peg.7079"/>
<proteinExistence type="predicted"/>
<keyword evidence="2" id="KW-0812">Transmembrane</keyword>
<dbReference type="Proteomes" id="UP000007882">
    <property type="component" value="Chromosome"/>
</dbReference>